<feature type="signal peptide" evidence="1">
    <location>
        <begin position="1"/>
        <end position="22"/>
    </location>
</feature>
<gene>
    <name evidence="2" type="ORF">FC39_GL000165</name>
</gene>
<evidence type="ECO:0000256" key="1">
    <source>
        <dbReference type="SAM" id="SignalP"/>
    </source>
</evidence>
<dbReference type="STRING" id="1423754.FC39_GL000165"/>
<dbReference type="eggNOG" id="ENOG5032W9E">
    <property type="taxonomic scope" value="Bacteria"/>
</dbReference>
<keyword evidence="1" id="KW-0732">Signal</keyword>
<proteinExistence type="predicted"/>
<evidence type="ECO:0008006" key="4">
    <source>
        <dbReference type="Google" id="ProtNLM"/>
    </source>
</evidence>
<name>A0A0R1Y516_9LACO</name>
<dbReference type="EMBL" id="AZGI01000087">
    <property type="protein sequence ID" value="KRM37322.1"/>
    <property type="molecule type" value="Genomic_DNA"/>
</dbReference>
<dbReference type="Proteomes" id="UP000051223">
    <property type="component" value="Unassembled WGS sequence"/>
</dbReference>
<dbReference type="PROSITE" id="PS51257">
    <property type="entry name" value="PROKAR_LIPOPROTEIN"/>
    <property type="match status" value="1"/>
</dbReference>
<evidence type="ECO:0000313" key="3">
    <source>
        <dbReference type="Proteomes" id="UP000051223"/>
    </source>
</evidence>
<dbReference type="RefSeq" id="WP_025081258.1">
    <property type="nucleotide sequence ID" value="NZ_AZGI01000087.1"/>
</dbReference>
<reference evidence="2 3" key="1">
    <citation type="journal article" date="2015" name="Genome Announc.">
        <title>Expanding the biotechnology potential of lactobacilli through comparative genomics of 213 strains and associated genera.</title>
        <authorList>
            <person name="Sun Z."/>
            <person name="Harris H.M."/>
            <person name="McCann A."/>
            <person name="Guo C."/>
            <person name="Argimon S."/>
            <person name="Zhang W."/>
            <person name="Yang X."/>
            <person name="Jeffery I.B."/>
            <person name="Cooney J.C."/>
            <person name="Kagawa T.F."/>
            <person name="Liu W."/>
            <person name="Song Y."/>
            <person name="Salvetti E."/>
            <person name="Wrobel A."/>
            <person name="Rasinkangas P."/>
            <person name="Parkhill J."/>
            <person name="Rea M.C."/>
            <person name="O'Sullivan O."/>
            <person name="Ritari J."/>
            <person name="Douillard F.P."/>
            <person name="Paul Ross R."/>
            <person name="Yang R."/>
            <person name="Briner A.E."/>
            <person name="Felis G.E."/>
            <person name="de Vos W.M."/>
            <person name="Barrangou R."/>
            <person name="Klaenhammer T.R."/>
            <person name="Caufield P.W."/>
            <person name="Cui Y."/>
            <person name="Zhang H."/>
            <person name="O'Toole P.W."/>
        </authorList>
    </citation>
    <scope>NUCLEOTIDE SEQUENCE [LARGE SCALE GENOMIC DNA]</scope>
    <source>
        <strain evidence="2 3">DSM 5661</strain>
    </source>
</reference>
<protein>
    <recommendedName>
        <fullName evidence="4">Lipoprotein</fullName>
    </recommendedName>
</protein>
<keyword evidence="3" id="KW-1185">Reference proteome</keyword>
<evidence type="ECO:0000313" key="2">
    <source>
        <dbReference type="EMBL" id="KRM37322.1"/>
    </source>
</evidence>
<accession>A0A0R1Y516</accession>
<organism evidence="2 3">
    <name type="scientific">Lactobacillus hamsteri DSM 5661 = JCM 6256</name>
    <dbReference type="NCBI Taxonomy" id="1423754"/>
    <lineage>
        <taxon>Bacteria</taxon>
        <taxon>Bacillati</taxon>
        <taxon>Bacillota</taxon>
        <taxon>Bacilli</taxon>
        <taxon>Lactobacillales</taxon>
        <taxon>Lactobacillaceae</taxon>
        <taxon>Lactobacillus</taxon>
    </lineage>
</organism>
<dbReference type="AlphaFoldDB" id="A0A0R1Y516"/>
<dbReference type="OrthoDB" id="2329176at2"/>
<dbReference type="PATRIC" id="fig|1423754.3.peg.176"/>
<sequence>MRKTLKNVVAIFFTVLFVLTLAACSNNKKTSQPKEKLPSAATILNGAQNTKFKSMTATWTQTNDKEEALQRAKAQYQKKPLVVFADFSTESNHYKMWIDGKHNYMQMQGTATNKWFKTKVTKASSYAQLTADLAQSALLSFSQNSAKLFKVKKGNNGYLLTYSGNSKKMWKAVTQNSMITSVIGIDLDNVKPYNTEIKISTDKKYNLTKTTIDAAYKDDGQVKHLKLNIDDINKNSNLKIPNTVTKSAVELGK</sequence>
<feature type="chain" id="PRO_5038544842" description="Lipoprotein" evidence="1">
    <location>
        <begin position="23"/>
        <end position="253"/>
    </location>
</feature>
<comment type="caution">
    <text evidence="2">The sequence shown here is derived from an EMBL/GenBank/DDBJ whole genome shotgun (WGS) entry which is preliminary data.</text>
</comment>